<evidence type="ECO:0000313" key="10">
    <source>
        <dbReference type="Proteomes" id="UP000320766"/>
    </source>
</evidence>
<dbReference type="InterPro" id="IPR023631">
    <property type="entry name" value="Amidase_dom"/>
</dbReference>
<name>A0A520KY56_9EURY</name>
<dbReference type="Pfam" id="PF01425">
    <property type="entry name" value="Amidase"/>
    <property type="match status" value="1"/>
</dbReference>
<dbReference type="NCBIfam" id="TIGR00132">
    <property type="entry name" value="gatA"/>
    <property type="match status" value="1"/>
</dbReference>
<dbReference type="Proteomes" id="UP000320766">
    <property type="component" value="Unassembled WGS sequence"/>
</dbReference>
<evidence type="ECO:0000256" key="5">
    <source>
        <dbReference type="ARBA" id="ARBA00022917"/>
    </source>
</evidence>
<feature type="domain" description="Amidase" evidence="8">
    <location>
        <begin position="23"/>
        <end position="452"/>
    </location>
</feature>
<comment type="similarity">
    <text evidence="1 7">Belongs to the amidase family. GatA subfamily.</text>
</comment>
<dbReference type="InterPro" id="IPR000120">
    <property type="entry name" value="Amidase"/>
</dbReference>
<evidence type="ECO:0000256" key="3">
    <source>
        <dbReference type="ARBA" id="ARBA00022741"/>
    </source>
</evidence>
<accession>A0A520KY56</accession>
<keyword evidence="9" id="KW-0808">Transferase</keyword>
<gene>
    <name evidence="7 9" type="primary">gatA</name>
    <name evidence="9" type="ORF">EF807_01810</name>
</gene>
<organism evidence="9 10">
    <name type="scientific">Candidatus Methanolliviera hydrocarbonicum</name>
    <dbReference type="NCBI Taxonomy" id="2491085"/>
    <lineage>
        <taxon>Archaea</taxon>
        <taxon>Methanobacteriati</taxon>
        <taxon>Methanobacteriota</taxon>
        <taxon>Candidatus Methanoliparia</taxon>
        <taxon>Candidatus Methanoliparales</taxon>
        <taxon>Candidatus Methanollivieraceae</taxon>
        <taxon>Candidatus Methanolliviera</taxon>
    </lineage>
</organism>
<protein>
    <recommendedName>
        <fullName evidence="7">Glutamyl-tRNA(Gln) amidotransferase subunit A</fullName>
        <shortName evidence="7">Glu-ADT subunit A</shortName>
        <ecNumber evidence="7">6.3.5.7</ecNumber>
    </recommendedName>
</protein>
<sequence>MKNYFKDGIKGFRHFVEDGETEEVTRRLMDKIKENRFNAYITVCEDAIERAREIDKNEGDGRLLGMPIAVKDNLSTRGVETTCASKILRGYVPPYDAAVVERLKEEGAIIVGKTNMDEFAMGTTTETSFFGPTRNPWDEDRVPGGSSGGSAAAVASGECIASLGTDTGGSVRCPASFCGISGIKPTYGLVSRYGLIAYSNSLECVGTMGSSIEDASLLLDVISGKDSRDSTSIDPALYRLPSEKFGKIGVLTQFFDGVEEDVLKHVWNAIHKLEDLGIEYEEIDLPNLRYALSSYYIIAMSEASSNLARYDGVRYGLRGKDLDWDTTFSRIRAEGFGKEVKRRILMGTFSLSAGYYGKYYLKALKVRNLIIKDFERAFRKRKLDAIVSPTMPYKPFKLGEKIEDPISMYLSDIYTVPVNLTGLPSVSIPCGFSEGLPIGIQLIGRAFDEETIINIAKIYEENTDHQKKVSGLL</sequence>
<evidence type="ECO:0000256" key="1">
    <source>
        <dbReference type="ARBA" id="ARBA00008069"/>
    </source>
</evidence>
<comment type="function">
    <text evidence="7">Allows the formation of correctly charged Gln-tRNA(Gln) through the transamidation of misacylated Glu-tRNA(Gln) in organisms which lack glutaminyl-tRNA synthetase. The reaction takes place in the presence of glutamine and ATP through an activated gamma-phospho-Glu-tRNA(Gln).</text>
</comment>
<feature type="active site" description="Charge relay system" evidence="7">
    <location>
        <position position="71"/>
    </location>
</feature>
<feature type="active site" description="Charge relay system" evidence="7">
    <location>
        <position position="146"/>
    </location>
</feature>
<dbReference type="HAMAP" id="MF_00120">
    <property type="entry name" value="GatA"/>
    <property type="match status" value="1"/>
</dbReference>
<dbReference type="InterPro" id="IPR036928">
    <property type="entry name" value="AS_sf"/>
</dbReference>
<feature type="active site" description="Acyl-ester intermediate" evidence="7">
    <location>
        <position position="170"/>
    </location>
</feature>
<dbReference type="PROSITE" id="PS00571">
    <property type="entry name" value="AMIDASES"/>
    <property type="match status" value="1"/>
</dbReference>
<proteinExistence type="inferred from homology"/>
<dbReference type="EC" id="6.3.5.7" evidence="7"/>
<dbReference type="GO" id="GO:0005524">
    <property type="term" value="F:ATP binding"/>
    <property type="evidence" value="ECO:0007669"/>
    <property type="project" value="UniProtKB-KW"/>
</dbReference>
<dbReference type="GO" id="GO:0006412">
    <property type="term" value="P:translation"/>
    <property type="evidence" value="ECO:0007669"/>
    <property type="project" value="UniProtKB-UniRule"/>
</dbReference>
<dbReference type="GO" id="GO:0016740">
    <property type="term" value="F:transferase activity"/>
    <property type="evidence" value="ECO:0007669"/>
    <property type="project" value="UniProtKB-KW"/>
</dbReference>
<evidence type="ECO:0000256" key="6">
    <source>
        <dbReference type="ARBA" id="ARBA00047407"/>
    </source>
</evidence>
<evidence type="ECO:0000259" key="8">
    <source>
        <dbReference type="Pfam" id="PF01425"/>
    </source>
</evidence>
<dbReference type="PANTHER" id="PTHR11895">
    <property type="entry name" value="TRANSAMIDASE"/>
    <property type="match status" value="1"/>
</dbReference>
<evidence type="ECO:0000256" key="2">
    <source>
        <dbReference type="ARBA" id="ARBA00022598"/>
    </source>
</evidence>
<comment type="subunit">
    <text evidence="7">Heterotrimer of A, B and C subunits.</text>
</comment>
<evidence type="ECO:0000313" key="9">
    <source>
        <dbReference type="EMBL" id="RZN72007.1"/>
    </source>
</evidence>
<dbReference type="SUPFAM" id="SSF75304">
    <property type="entry name" value="Amidase signature (AS) enzymes"/>
    <property type="match status" value="1"/>
</dbReference>
<comment type="caution">
    <text evidence="9">The sequence shown here is derived from an EMBL/GenBank/DDBJ whole genome shotgun (WGS) entry which is preliminary data.</text>
</comment>
<dbReference type="Gene3D" id="3.90.1300.10">
    <property type="entry name" value="Amidase signature (AS) domain"/>
    <property type="match status" value="1"/>
</dbReference>
<dbReference type="EMBL" id="RXIL01000032">
    <property type="protein sequence ID" value="RZN72007.1"/>
    <property type="molecule type" value="Genomic_DNA"/>
</dbReference>
<keyword evidence="2 7" id="KW-0436">Ligase</keyword>
<dbReference type="AlphaFoldDB" id="A0A520KY56"/>
<dbReference type="GO" id="GO:0050567">
    <property type="term" value="F:glutaminyl-tRNA synthase (glutamine-hydrolyzing) activity"/>
    <property type="evidence" value="ECO:0007669"/>
    <property type="project" value="UniProtKB-UniRule"/>
</dbReference>
<dbReference type="GO" id="GO:0030956">
    <property type="term" value="C:glutamyl-tRNA(Gln) amidotransferase complex"/>
    <property type="evidence" value="ECO:0007669"/>
    <property type="project" value="InterPro"/>
</dbReference>
<dbReference type="InterPro" id="IPR020556">
    <property type="entry name" value="Amidase_CS"/>
</dbReference>
<evidence type="ECO:0000256" key="4">
    <source>
        <dbReference type="ARBA" id="ARBA00022840"/>
    </source>
</evidence>
<reference evidence="9 10" key="1">
    <citation type="journal article" date="2019" name="Nat. Microbiol.">
        <title>Wide diversity of methane and short-chain alkane metabolisms in uncultured archaea.</title>
        <authorList>
            <person name="Borrel G."/>
            <person name="Adam P.S."/>
            <person name="McKay L.J."/>
            <person name="Chen L.X."/>
            <person name="Sierra-Garcia I.N."/>
            <person name="Sieber C.M."/>
            <person name="Letourneur Q."/>
            <person name="Ghozlane A."/>
            <person name="Andersen G.L."/>
            <person name="Li W.J."/>
            <person name="Hallam S.J."/>
            <person name="Muyzer G."/>
            <person name="de Oliveira V.M."/>
            <person name="Inskeep W.P."/>
            <person name="Banfield J.F."/>
            <person name="Gribaldo S."/>
        </authorList>
    </citation>
    <scope>NUCLEOTIDE SEQUENCE [LARGE SCALE GENOMIC DNA]</scope>
    <source>
        <strain evidence="9">NM1b</strain>
    </source>
</reference>
<keyword evidence="4 7" id="KW-0067">ATP-binding</keyword>
<dbReference type="InterPro" id="IPR004412">
    <property type="entry name" value="GatA"/>
</dbReference>
<comment type="catalytic activity">
    <reaction evidence="6 7">
        <text>L-glutamyl-tRNA(Gln) + L-glutamine + ATP + H2O = L-glutaminyl-tRNA(Gln) + L-glutamate + ADP + phosphate + H(+)</text>
        <dbReference type="Rhea" id="RHEA:17521"/>
        <dbReference type="Rhea" id="RHEA-COMP:9681"/>
        <dbReference type="Rhea" id="RHEA-COMP:9684"/>
        <dbReference type="ChEBI" id="CHEBI:15377"/>
        <dbReference type="ChEBI" id="CHEBI:15378"/>
        <dbReference type="ChEBI" id="CHEBI:29985"/>
        <dbReference type="ChEBI" id="CHEBI:30616"/>
        <dbReference type="ChEBI" id="CHEBI:43474"/>
        <dbReference type="ChEBI" id="CHEBI:58359"/>
        <dbReference type="ChEBI" id="CHEBI:78520"/>
        <dbReference type="ChEBI" id="CHEBI:78521"/>
        <dbReference type="ChEBI" id="CHEBI:456216"/>
        <dbReference type="EC" id="6.3.5.7"/>
    </reaction>
</comment>
<keyword evidence="3 7" id="KW-0547">Nucleotide-binding</keyword>
<dbReference type="PANTHER" id="PTHR11895:SF7">
    <property type="entry name" value="GLUTAMYL-TRNA(GLN) AMIDOTRANSFERASE SUBUNIT A, MITOCHONDRIAL"/>
    <property type="match status" value="1"/>
</dbReference>
<evidence type="ECO:0000256" key="7">
    <source>
        <dbReference type="HAMAP-Rule" id="MF_00120"/>
    </source>
</evidence>
<keyword evidence="5 7" id="KW-0648">Protein biosynthesis</keyword>